<dbReference type="InterPro" id="IPR032675">
    <property type="entry name" value="LRR_dom_sf"/>
</dbReference>
<dbReference type="GO" id="GO:0031146">
    <property type="term" value="P:SCF-dependent proteasomal ubiquitin-dependent protein catabolic process"/>
    <property type="evidence" value="ECO:0007669"/>
    <property type="project" value="TreeGrafter"/>
</dbReference>
<name>A0A8S1DMJ7_9INSE</name>
<gene>
    <name evidence="1" type="ORF">CLODIP_2_CD02967</name>
</gene>
<dbReference type="Proteomes" id="UP000494165">
    <property type="component" value="Unassembled WGS sequence"/>
</dbReference>
<dbReference type="SUPFAM" id="SSF52047">
    <property type="entry name" value="RNI-like"/>
    <property type="match status" value="2"/>
</dbReference>
<dbReference type="PANTHER" id="PTHR13318">
    <property type="entry name" value="PARTNER OF PAIRED, ISOFORM B-RELATED"/>
    <property type="match status" value="1"/>
</dbReference>
<proteinExistence type="predicted"/>
<sequence length="1014" mass="116930">MSSSQHIRATMESAKNFHLTRTRLKNLKRRVSLKEITSQYIINNLKHYIGYESRNLADLSPPARRDVLQTLTNLKCKNDESEAIGTHSLNLDNLLTFCPIYLTDSFLQKFLEDIVRHAPDLQSLRARVEMAFGQICIEKPALASICQLKNLTKLELSPVFYQDVMMICNSLRKLEHLDVSTPSPCQSIGDNLDEFVSTFGLLKVFLFRGDAICTCLPDSLTFEDHLYTLCIEHLPNLEVVRNYAETLKHLYTRPAVRDWTSTFPDVTNLKICPELHDENSNDQIEAMMHFRKIESLNLERMPKLSLMNRFLKQYGANLHTLILSSLTGNDIDLEFSAIFDSCPRLEKLRLFNMRKIVDDDTPFEMPYPSLKEFEWEPMRSGNAFLSNILMAATNLEKLVLRSSYFNVTDLEGVNTLITREKILRELTTFHFEIFMDKSYPFGHYHEQIALQLQPEIKKMEGSERLKLTRIRLDCLKKRTSLQKLAIQSIIKDIINPEGKIGKSLRNLSSPMRREVLQTLMDLKCPVLVAGHKVTFQKVLEAFVLLLSPEDNLGTHSLKLDNFLQFCSEEWVNEWLPEIMNKIVSEAPNLRSLAVMQVRNMLGFEGSSQKILKAILKLEMLSKLELASISYFSLMEICKTLRNLNHVDVSFPFCCCFLVGRNIPEFKRTFGLLKVFLFQDVHCTCRAACSSFGVVLYRMCLKYLPDLEVIREYFDGRKCVCVPSILNLPPTESALQHLCVTYQDLKSYWNFPNVTHLKVHFLDLLEEDGNTGYEDVGKFTKIKGLHLENIPSSEYLNRFLVIVGKKLQTLILSRNLYECGLSVDFKTIADSCPQLEKLCLRNVQMVLGCSKNMKPFPSLKELEWQPCRYTRLSKILSAATKLEKLFVASKFFKARDLRKASYLVARKRILRELTTFHFELFASDSNHYQSERIDNNFIKFLKALKCFTKDASAYLPKLLDVKFNFSSIAVSEFPINMNIAPVLIRTSDPENLFTLETIKKLGHPDLALLLKEYRP</sequence>
<organism evidence="1 2">
    <name type="scientific">Cloeon dipterum</name>
    <dbReference type="NCBI Taxonomy" id="197152"/>
    <lineage>
        <taxon>Eukaryota</taxon>
        <taxon>Metazoa</taxon>
        <taxon>Ecdysozoa</taxon>
        <taxon>Arthropoda</taxon>
        <taxon>Hexapoda</taxon>
        <taxon>Insecta</taxon>
        <taxon>Pterygota</taxon>
        <taxon>Palaeoptera</taxon>
        <taxon>Ephemeroptera</taxon>
        <taxon>Pisciforma</taxon>
        <taxon>Baetidae</taxon>
        <taxon>Cloeon</taxon>
    </lineage>
</organism>
<dbReference type="OrthoDB" id="10036956at2759"/>
<dbReference type="Gene3D" id="3.80.10.10">
    <property type="entry name" value="Ribonuclease Inhibitor"/>
    <property type="match status" value="2"/>
</dbReference>
<keyword evidence="2" id="KW-1185">Reference proteome</keyword>
<accession>A0A8S1DMJ7</accession>
<reference evidence="1 2" key="1">
    <citation type="submission" date="2020-04" db="EMBL/GenBank/DDBJ databases">
        <authorList>
            <person name="Alioto T."/>
            <person name="Alioto T."/>
            <person name="Gomez Garrido J."/>
        </authorList>
    </citation>
    <scope>NUCLEOTIDE SEQUENCE [LARGE SCALE GENOMIC DNA]</scope>
</reference>
<protein>
    <submittedName>
        <fullName evidence="1">Uncharacterized protein</fullName>
    </submittedName>
</protein>
<dbReference type="EMBL" id="CADEPI010000264">
    <property type="protein sequence ID" value="CAB3382285.1"/>
    <property type="molecule type" value="Genomic_DNA"/>
</dbReference>
<evidence type="ECO:0000313" key="1">
    <source>
        <dbReference type="EMBL" id="CAB3382285.1"/>
    </source>
</evidence>
<evidence type="ECO:0000313" key="2">
    <source>
        <dbReference type="Proteomes" id="UP000494165"/>
    </source>
</evidence>
<dbReference type="GO" id="GO:0019005">
    <property type="term" value="C:SCF ubiquitin ligase complex"/>
    <property type="evidence" value="ECO:0007669"/>
    <property type="project" value="TreeGrafter"/>
</dbReference>
<comment type="caution">
    <text evidence="1">The sequence shown here is derived from an EMBL/GenBank/DDBJ whole genome shotgun (WGS) entry which is preliminary data.</text>
</comment>
<dbReference type="AlphaFoldDB" id="A0A8S1DMJ7"/>